<dbReference type="AlphaFoldDB" id="F3YWD9"/>
<dbReference type="EMBL" id="CP003221">
    <property type="protein sequence ID" value="EGJ49325.1"/>
    <property type="molecule type" value="Genomic_DNA"/>
</dbReference>
<accession>F3YWD9</accession>
<proteinExistence type="predicted"/>
<dbReference type="PROSITE" id="PS51257">
    <property type="entry name" value="PROKAR_LIPOPROTEIN"/>
    <property type="match status" value="1"/>
</dbReference>
<keyword evidence="3" id="KW-1185">Reference proteome</keyword>
<name>F3YWD9_DESAF</name>
<evidence type="ECO:0000313" key="3">
    <source>
        <dbReference type="Proteomes" id="UP000007844"/>
    </source>
</evidence>
<evidence type="ECO:0000313" key="2">
    <source>
        <dbReference type="EMBL" id="EGJ49325.1"/>
    </source>
</evidence>
<organism evidence="2 3">
    <name type="scientific">Desulfocurvibacter africanus subsp. africanus str. Walvis Bay</name>
    <dbReference type="NCBI Taxonomy" id="690850"/>
    <lineage>
        <taxon>Bacteria</taxon>
        <taxon>Pseudomonadati</taxon>
        <taxon>Thermodesulfobacteriota</taxon>
        <taxon>Desulfovibrionia</taxon>
        <taxon>Desulfovibrionales</taxon>
        <taxon>Desulfovibrionaceae</taxon>
        <taxon>Desulfocurvibacter</taxon>
    </lineage>
</organism>
<feature type="signal peptide" evidence="1">
    <location>
        <begin position="1"/>
        <end position="25"/>
    </location>
</feature>
<dbReference type="eggNOG" id="ENOG5032JT0">
    <property type="taxonomic scope" value="Bacteria"/>
</dbReference>
<protein>
    <submittedName>
        <fullName evidence="2">Uncharacterized protein</fullName>
    </submittedName>
</protein>
<keyword evidence="1" id="KW-0732">Signal</keyword>
<dbReference type="Proteomes" id="UP000007844">
    <property type="component" value="Chromosome"/>
</dbReference>
<gene>
    <name evidence="2" type="ORF">Desaf_0977</name>
</gene>
<reference evidence="2 3" key="1">
    <citation type="journal article" date="2011" name="J. Bacteriol.">
        <title>Genome sequence of the mercury-methylating and pleomorphic Desulfovibrio africanus Strain Walvis Bay.</title>
        <authorList>
            <person name="Brown S.D."/>
            <person name="Wall J.D."/>
            <person name="Kucken A.M."/>
            <person name="Gilmour C.C."/>
            <person name="Podar M."/>
            <person name="Brandt C.C."/>
            <person name="Teshima H."/>
            <person name="Detter J.C."/>
            <person name="Han C.S."/>
            <person name="Land M.L."/>
            <person name="Lucas S."/>
            <person name="Han J."/>
            <person name="Pennacchio L."/>
            <person name="Nolan M."/>
            <person name="Pitluck S."/>
            <person name="Woyke T."/>
            <person name="Goodwin L."/>
            <person name="Palumbo A.V."/>
            <person name="Elias D.A."/>
        </authorList>
    </citation>
    <scope>NUCLEOTIDE SEQUENCE [LARGE SCALE GENOMIC DNA]</scope>
    <source>
        <strain evidence="2 3">Walvis Bay</strain>
    </source>
</reference>
<evidence type="ECO:0000256" key="1">
    <source>
        <dbReference type="SAM" id="SignalP"/>
    </source>
</evidence>
<dbReference type="HOGENOM" id="CLU_112450_1_0_7"/>
<feature type="chain" id="PRO_5003307964" evidence="1">
    <location>
        <begin position="26"/>
        <end position="175"/>
    </location>
</feature>
<sequence precursor="true">MTWKNWLIVVLLSLFSCLFNVGAWAASKESPPAGDEEMNINDAVEMIRTIYQAEYKDLLQSELNLTEEESKSFWPAYNRYHSEMYEVNSWLLGLIEQLGILEEQKTTGKQDAVSLIRQSFDMEKKALEIKENNLDTFSGILPPDKLIRFYQMENKANALVRVRLAEAIPLKSLKK</sequence>
<dbReference type="KEGG" id="daf:Desaf_0977"/>